<dbReference type="AlphaFoldDB" id="A0A9D2LXE6"/>
<dbReference type="Proteomes" id="UP000824214">
    <property type="component" value="Unassembled WGS sequence"/>
</dbReference>
<proteinExistence type="predicted"/>
<name>A0A9D2LXE6_9FIRM</name>
<sequence length="418" mass="44874">MKKALSFLLAALLLAGCAAHPAPESAASPPPASVAVASPSSPRATPSGEGAAQASQVVETTLSSGVVVQAEVRYPPVDFSSLASYQASLHRFDPQQARQLLLGDAPLAQEEQQAVKGSAFQDAVWHMYVTEDGQNLVVIEESLHYYSNGWNQDTTQYFYPGPESLDYNGDAFQTGKELAFATAEECYAQAKETLSQLGIEVADSYDCFTLDSETLQEEAEKVRERLVQNGVGLWTDEAGEPLSREESLAQYPLPQYQASQDCYYFQLYAQAGACPVTRQSTGVAASGGYTAGAVIDCAYSAEGLVMLSIYPAYDVGESQGEAPCLDLEGALEALDSKYNSLLLESPCQVEQIAFEYVPLGTGDGIHVTLTPAWRFLVKQELAFSGKEDANETVTMEQASYVFFNAATGQEIVTDLGGI</sequence>
<evidence type="ECO:0008006" key="5">
    <source>
        <dbReference type="Google" id="ProtNLM"/>
    </source>
</evidence>
<reference evidence="3" key="2">
    <citation type="submission" date="2021-04" db="EMBL/GenBank/DDBJ databases">
        <authorList>
            <person name="Gilroy R."/>
        </authorList>
    </citation>
    <scope>NUCLEOTIDE SEQUENCE</scope>
    <source>
        <strain evidence="3">ChiBcolR8-3208</strain>
    </source>
</reference>
<feature type="chain" id="PRO_5038658054" description="Lipoprotein" evidence="2">
    <location>
        <begin position="27"/>
        <end position="418"/>
    </location>
</feature>
<evidence type="ECO:0000313" key="4">
    <source>
        <dbReference type="Proteomes" id="UP000824214"/>
    </source>
</evidence>
<comment type="caution">
    <text evidence="3">The sequence shown here is derived from an EMBL/GenBank/DDBJ whole genome shotgun (WGS) entry which is preliminary data.</text>
</comment>
<dbReference type="EMBL" id="DWXZ01000053">
    <property type="protein sequence ID" value="HJB37018.1"/>
    <property type="molecule type" value="Genomic_DNA"/>
</dbReference>
<evidence type="ECO:0000256" key="1">
    <source>
        <dbReference type="SAM" id="MobiDB-lite"/>
    </source>
</evidence>
<dbReference type="PROSITE" id="PS51257">
    <property type="entry name" value="PROKAR_LIPOPROTEIN"/>
    <property type="match status" value="1"/>
</dbReference>
<evidence type="ECO:0000256" key="2">
    <source>
        <dbReference type="SAM" id="SignalP"/>
    </source>
</evidence>
<protein>
    <recommendedName>
        <fullName evidence="5">Lipoprotein</fullName>
    </recommendedName>
</protein>
<keyword evidence="2" id="KW-0732">Signal</keyword>
<feature type="compositionally biased region" description="Low complexity" evidence="1">
    <location>
        <begin position="22"/>
        <end position="47"/>
    </location>
</feature>
<reference evidence="3" key="1">
    <citation type="journal article" date="2021" name="PeerJ">
        <title>Extensive microbial diversity within the chicken gut microbiome revealed by metagenomics and culture.</title>
        <authorList>
            <person name="Gilroy R."/>
            <person name="Ravi A."/>
            <person name="Getino M."/>
            <person name="Pursley I."/>
            <person name="Horton D.L."/>
            <person name="Alikhan N.F."/>
            <person name="Baker D."/>
            <person name="Gharbi K."/>
            <person name="Hall N."/>
            <person name="Watson M."/>
            <person name="Adriaenssens E.M."/>
            <person name="Foster-Nyarko E."/>
            <person name="Jarju S."/>
            <person name="Secka A."/>
            <person name="Antonio M."/>
            <person name="Oren A."/>
            <person name="Chaudhuri R.R."/>
            <person name="La Ragione R."/>
            <person name="Hildebrand F."/>
            <person name="Pallen M.J."/>
        </authorList>
    </citation>
    <scope>NUCLEOTIDE SEQUENCE</scope>
    <source>
        <strain evidence="3">ChiBcolR8-3208</strain>
    </source>
</reference>
<feature type="region of interest" description="Disordered" evidence="1">
    <location>
        <begin position="22"/>
        <end position="55"/>
    </location>
</feature>
<feature type="signal peptide" evidence="2">
    <location>
        <begin position="1"/>
        <end position="26"/>
    </location>
</feature>
<evidence type="ECO:0000313" key="3">
    <source>
        <dbReference type="EMBL" id="HJB37018.1"/>
    </source>
</evidence>
<accession>A0A9D2LXE6</accession>
<gene>
    <name evidence="3" type="ORF">H9942_02990</name>
</gene>
<organism evidence="3 4">
    <name type="scientific">Candidatus Acutalibacter ornithocaccae</name>
    <dbReference type="NCBI Taxonomy" id="2838416"/>
    <lineage>
        <taxon>Bacteria</taxon>
        <taxon>Bacillati</taxon>
        <taxon>Bacillota</taxon>
        <taxon>Clostridia</taxon>
        <taxon>Eubacteriales</taxon>
        <taxon>Acutalibacteraceae</taxon>
        <taxon>Acutalibacter</taxon>
    </lineage>
</organism>